<gene>
    <name evidence="1" type="ORF">DKM44_11855</name>
</gene>
<dbReference type="AlphaFoldDB" id="A0A2Z3JFT7"/>
<name>A0A2Z3JFT7_9DEIO</name>
<proteinExistence type="predicted"/>
<dbReference type="KEGG" id="dez:DKM44_11855"/>
<evidence type="ECO:0000313" key="1">
    <source>
        <dbReference type="EMBL" id="AWN23835.1"/>
    </source>
</evidence>
<accession>A0A2Z3JFT7</accession>
<dbReference type="EMBL" id="CP029494">
    <property type="protein sequence ID" value="AWN23835.1"/>
    <property type="molecule type" value="Genomic_DNA"/>
</dbReference>
<evidence type="ECO:0000313" key="2">
    <source>
        <dbReference type="Proteomes" id="UP000245368"/>
    </source>
</evidence>
<reference evidence="1 2" key="1">
    <citation type="submission" date="2018-05" db="EMBL/GenBank/DDBJ databases">
        <title>Complete Genome Sequence of Deinococcus sp. strain 17bor-2.</title>
        <authorList>
            <person name="Srinivasan S."/>
        </authorList>
    </citation>
    <scope>NUCLEOTIDE SEQUENCE [LARGE SCALE GENOMIC DNA]</scope>
    <source>
        <strain evidence="1 2">17bor-2</strain>
    </source>
</reference>
<keyword evidence="2" id="KW-1185">Reference proteome</keyword>
<sequence>MKPPTPTNTQPTVISGVVTPWTQGQTGTIRPPLIPELSTTVDTTGNFNLPLPNVATMTSTYSGDLTDASVLKNSCTNGTVTATEGLKFAVIADLEVVGKNPTYYTYSSYENGKLSYKAWWFANKAGTITADADCAVSVVVGRLKANLTLKAGWNIVNYVQDASSSNFVYTLTTGTQTNAKMTWRPNPISSQSLQAHDRLANPWGLLR</sequence>
<protein>
    <submittedName>
        <fullName evidence="1">Uncharacterized protein</fullName>
    </submittedName>
</protein>
<organism evidence="1 2">
    <name type="scientific">Deinococcus irradiatisoli</name>
    <dbReference type="NCBI Taxonomy" id="2202254"/>
    <lineage>
        <taxon>Bacteria</taxon>
        <taxon>Thermotogati</taxon>
        <taxon>Deinococcota</taxon>
        <taxon>Deinococci</taxon>
        <taxon>Deinococcales</taxon>
        <taxon>Deinococcaceae</taxon>
        <taxon>Deinococcus</taxon>
    </lineage>
</organism>
<dbReference type="Proteomes" id="UP000245368">
    <property type="component" value="Chromosome"/>
</dbReference>